<evidence type="ECO:0000256" key="8">
    <source>
        <dbReference type="ARBA" id="ARBA00022573"/>
    </source>
</evidence>
<keyword evidence="7 19" id="KW-1003">Cell membrane</keyword>
<keyword evidence="12 19" id="KW-1133">Transmembrane helix</keyword>
<dbReference type="PANTHER" id="PTHR34148">
    <property type="entry name" value="ADENOSYLCOBINAMIDE-GDP RIBAZOLETRANSFERASE"/>
    <property type="match status" value="1"/>
</dbReference>
<comment type="function">
    <text evidence="14 19">Joins adenosylcobinamide-GDP and alpha-ribazole to generate adenosylcobalamin (Ado-cobalamin). Also synthesizes adenosylcobalamin 5'-phosphate from adenosylcobinamide-GDP and alpha-ribazole 5'-phosphate.</text>
</comment>
<evidence type="ECO:0000256" key="3">
    <source>
        <dbReference type="ARBA" id="ARBA00004663"/>
    </source>
</evidence>
<evidence type="ECO:0000256" key="6">
    <source>
        <dbReference type="ARBA" id="ARBA00015850"/>
    </source>
</evidence>
<feature type="transmembrane region" description="Helical" evidence="19">
    <location>
        <begin position="136"/>
        <end position="159"/>
    </location>
</feature>
<keyword evidence="8 19" id="KW-0169">Cobalamin biosynthesis</keyword>
<comment type="subcellular location">
    <subcellularLocation>
        <location evidence="2 19">Cell membrane</location>
        <topology evidence="2 19">Multi-pass membrane protein</topology>
    </subcellularLocation>
</comment>
<comment type="catalytic activity">
    <reaction evidence="18 19">
        <text>alpha-ribazole 5'-phosphate + adenosylcob(III)inamide-GDP = adenosylcob(III)alamin 5'-phosphate + GMP + H(+)</text>
        <dbReference type="Rhea" id="RHEA:23560"/>
        <dbReference type="ChEBI" id="CHEBI:15378"/>
        <dbReference type="ChEBI" id="CHEBI:57918"/>
        <dbReference type="ChEBI" id="CHEBI:58115"/>
        <dbReference type="ChEBI" id="CHEBI:60487"/>
        <dbReference type="ChEBI" id="CHEBI:60493"/>
        <dbReference type="EC" id="2.7.8.26"/>
    </reaction>
</comment>
<sequence>MRSLLLALQFLTIFSLKKDLSPRSASEMAWSQAFFPLVGGLLGGILAATAWGASNLFPSSISAVLVLTLHFLLTRGLHVDGLADSADGLMGGSDRERVLKIMKDSRTGAMGVSSVVLMFLIKFAALEVIISRKIFWGIVAGPIIARVAPGVFSAILPYARSQGLAKEMVSQGRWSIALVALSLGVGALFLFLPLQELLLLFVATLLLWSLLIYYYWLRLGGVTGDLLGATIELTESLVWTIICCNLTR</sequence>
<dbReference type="GO" id="GO:0005886">
    <property type="term" value="C:plasma membrane"/>
    <property type="evidence" value="ECO:0007669"/>
    <property type="project" value="UniProtKB-SubCell"/>
</dbReference>
<evidence type="ECO:0000256" key="4">
    <source>
        <dbReference type="ARBA" id="ARBA00010561"/>
    </source>
</evidence>
<dbReference type="Pfam" id="PF02654">
    <property type="entry name" value="CobS"/>
    <property type="match status" value="1"/>
</dbReference>
<name>A0A6G7PU55_9BACT</name>
<feature type="transmembrane region" description="Helical" evidence="19">
    <location>
        <begin position="33"/>
        <end position="53"/>
    </location>
</feature>
<evidence type="ECO:0000256" key="15">
    <source>
        <dbReference type="ARBA" id="ARBA00032605"/>
    </source>
</evidence>
<dbReference type="GO" id="GO:0009236">
    <property type="term" value="P:cobalamin biosynthetic process"/>
    <property type="evidence" value="ECO:0007669"/>
    <property type="project" value="UniProtKB-UniRule"/>
</dbReference>
<feature type="transmembrane region" description="Helical" evidence="19">
    <location>
        <begin position="198"/>
        <end position="217"/>
    </location>
</feature>
<dbReference type="KEGG" id="tav:G4V39_01230"/>
<dbReference type="Proteomes" id="UP000502179">
    <property type="component" value="Chromosome"/>
</dbReference>
<reference evidence="20 21" key="1">
    <citation type="submission" date="2020-02" db="EMBL/GenBank/DDBJ databases">
        <title>Genome analysis of Thermosulfuriphilus ammonigenes ST65T, an anaerobic thermophilic chemolithoautotrophic bacterium isolated from a deep-sea hydrothermal vent.</title>
        <authorList>
            <person name="Slobodkina G."/>
            <person name="Allioux M."/>
            <person name="Merkel A."/>
            <person name="Alain K."/>
            <person name="Jebbar M."/>
            <person name="Slobodkin A."/>
        </authorList>
    </citation>
    <scope>NUCLEOTIDE SEQUENCE [LARGE SCALE GENOMIC DNA]</scope>
    <source>
        <strain evidence="20 21">ST65</strain>
    </source>
</reference>
<evidence type="ECO:0000256" key="2">
    <source>
        <dbReference type="ARBA" id="ARBA00004651"/>
    </source>
</evidence>
<dbReference type="NCBIfam" id="TIGR00317">
    <property type="entry name" value="cobS"/>
    <property type="match status" value="1"/>
</dbReference>
<evidence type="ECO:0000256" key="14">
    <source>
        <dbReference type="ARBA" id="ARBA00025228"/>
    </source>
</evidence>
<dbReference type="EMBL" id="CP048877">
    <property type="protein sequence ID" value="QIJ70978.1"/>
    <property type="molecule type" value="Genomic_DNA"/>
</dbReference>
<evidence type="ECO:0000256" key="10">
    <source>
        <dbReference type="ARBA" id="ARBA00022692"/>
    </source>
</evidence>
<evidence type="ECO:0000256" key="19">
    <source>
        <dbReference type="HAMAP-Rule" id="MF_00719"/>
    </source>
</evidence>
<evidence type="ECO:0000256" key="16">
    <source>
        <dbReference type="ARBA" id="ARBA00032853"/>
    </source>
</evidence>
<dbReference type="UniPathway" id="UPA00148">
    <property type="reaction ID" value="UER00238"/>
</dbReference>
<keyword evidence="10 19" id="KW-0812">Transmembrane</keyword>
<evidence type="ECO:0000313" key="20">
    <source>
        <dbReference type="EMBL" id="QIJ70978.1"/>
    </source>
</evidence>
<evidence type="ECO:0000256" key="1">
    <source>
        <dbReference type="ARBA" id="ARBA00001946"/>
    </source>
</evidence>
<evidence type="ECO:0000256" key="7">
    <source>
        <dbReference type="ARBA" id="ARBA00022475"/>
    </source>
</evidence>
<dbReference type="GO" id="GO:0008818">
    <property type="term" value="F:cobalamin 5'-phosphate synthase activity"/>
    <property type="evidence" value="ECO:0007669"/>
    <property type="project" value="UniProtKB-UniRule"/>
</dbReference>
<dbReference type="PANTHER" id="PTHR34148:SF1">
    <property type="entry name" value="ADENOSYLCOBINAMIDE-GDP RIBAZOLETRANSFERASE"/>
    <property type="match status" value="1"/>
</dbReference>
<organism evidence="20 21">
    <name type="scientific">Thermosulfuriphilus ammonigenes</name>
    <dbReference type="NCBI Taxonomy" id="1936021"/>
    <lineage>
        <taxon>Bacteria</taxon>
        <taxon>Pseudomonadati</taxon>
        <taxon>Thermodesulfobacteriota</taxon>
        <taxon>Thermodesulfobacteria</taxon>
        <taxon>Thermodesulfobacteriales</taxon>
        <taxon>Thermodesulfobacteriaceae</taxon>
        <taxon>Thermosulfuriphilus</taxon>
    </lineage>
</organism>
<dbReference type="EC" id="2.7.8.26" evidence="5 19"/>
<evidence type="ECO:0000256" key="5">
    <source>
        <dbReference type="ARBA" id="ARBA00013200"/>
    </source>
</evidence>
<evidence type="ECO:0000256" key="17">
    <source>
        <dbReference type="ARBA" id="ARBA00048623"/>
    </source>
</evidence>
<feature type="transmembrane region" description="Helical" evidence="19">
    <location>
        <begin position="171"/>
        <end position="192"/>
    </location>
</feature>
<evidence type="ECO:0000256" key="11">
    <source>
        <dbReference type="ARBA" id="ARBA00022842"/>
    </source>
</evidence>
<proteinExistence type="inferred from homology"/>
<evidence type="ECO:0000313" key="21">
    <source>
        <dbReference type="Proteomes" id="UP000502179"/>
    </source>
</evidence>
<comment type="catalytic activity">
    <reaction evidence="17 19">
        <text>alpha-ribazole + adenosylcob(III)inamide-GDP = adenosylcob(III)alamin + GMP + H(+)</text>
        <dbReference type="Rhea" id="RHEA:16049"/>
        <dbReference type="ChEBI" id="CHEBI:10329"/>
        <dbReference type="ChEBI" id="CHEBI:15378"/>
        <dbReference type="ChEBI" id="CHEBI:18408"/>
        <dbReference type="ChEBI" id="CHEBI:58115"/>
        <dbReference type="ChEBI" id="CHEBI:60487"/>
        <dbReference type="EC" id="2.7.8.26"/>
    </reaction>
</comment>
<comment type="pathway">
    <text evidence="3 19">Cofactor biosynthesis; adenosylcobalamin biosynthesis; adenosylcobalamin from cob(II)yrinate a,c-diamide: step 7/7.</text>
</comment>
<dbReference type="RefSeq" id="WP_166031201.1">
    <property type="nucleotide sequence ID" value="NZ_CP048877.1"/>
</dbReference>
<gene>
    <name evidence="19 20" type="primary">cobS</name>
    <name evidence="20" type="ORF">G4V39_01230</name>
</gene>
<keyword evidence="9 19" id="KW-0808">Transferase</keyword>
<dbReference type="GO" id="GO:0051073">
    <property type="term" value="F:adenosylcobinamide-GDP ribazoletransferase activity"/>
    <property type="evidence" value="ECO:0007669"/>
    <property type="project" value="UniProtKB-UniRule"/>
</dbReference>
<evidence type="ECO:0000256" key="13">
    <source>
        <dbReference type="ARBA" id="ARBA00023136"/>
    </source>
</evidence>
<evidence type="ECO:0000256" key="12">
    <source>
        <dbReference type="ARBA" id="ARBA00022989"/>
    </source>
</evidence>
<dbReference type="InterPro" id="IPR003805">
    <property type="entry name" value="CobS"/>
</dbReference>
<protein>
    <recommendedName>
        <fullName evidence="6 19">Adenosylcobinamide-GDP ribazoletransferase</fullName>
        <ecNumber evidence="5 19">2.7.8.26</ecNumber>
    </recommendedName>
    <alternativeName>
        <fullName evidence="16 19">Cobalamin synthase</fullName>
    </alternativeName>
    <alternativeName>
        <fullName evidence="15 19">Cobalamin-5'-phosphate synthase</fullName>
    </alternativeName>
</protein>
<feature type="transmembrane region" description="Helical" evidence="19">
    <location>
        <begin position="107"/>
        <end position="130"/>
    </location>
</feature>
<keyword evidence="21" id="KW-1185">Reference proteome</keyword>
<accession>A0A6G7PU55</accession>
<keyword evidence="13 19" id="KW-0472">Membrane</keyword>
<evidence type="ECO:0000256" key="18">
    <source>
        <dbReference type="ARBA" id="ARBA00049504"/>
    </source>
</evidence>
<keyword evidence="11 19" id="KW-0460">Magnesium</keyword>
<evidence type="ECO:0000256" key="9">
    <source>
        <dbReference type="ARBA" id="ARBA00022679"/>
    </source>
</evidence>
<comment type="similarity">
    <text evidence="4 19">Belongs to the CobS family.</text>
</comment>
<dbReference type="AlphaFoldDB" id="A0A6G7PU55"/>
<dbReference type="HAMAP" id="MF_00719">
    <property type="entry name" value="CobS"/>
    <property type="match status" value="1"/>
</dbReference>
<comment type="cofactor">
    <cofactor evidence="1 19">
        <name>Mg(2+)</name>
        <dbReference type="ChEBI" id="CHEBI:18420"/>
    </cofactor>
</comment>